<organism evidence="1 2">
    <name type="scientific">Violaceomyces palustris</name>
    <dbReference type="NCBI Taxonomy" id="1673888"/>
    <lineage>
        <taxon>Eukaryota</taxon>
        <taxon>Fungi</taxon>
        <taxon>Dikarya</taxon>
        <taxon>Basidiomycota</taxon>
        <taxon>Ustilaginomycotina</taxon>
        <taxon>Ustilaginomycetes</taxon>
        <taxon>Violaceomycetales</taxon>
        <taxon>Violaceomycetaceae</taxon>
        <taxon>Violaceomyces</taxon>
    </lineage>
</organism>
<accession>A0ACD0NYT9</accession>
<evidence type="ECO:0000313" key="2">
    <source>
        <dbReference type="Proteomes" id="UP000245626"/>
    </source>
</evidence>
<keyword evidence="2" id="KW-1185">Reference proteome</keyword>
<name>A0ACD0NYT9_9BASI</name>
<dbReference type="EMBL" id="KZ819875">
    <property type="protein sequence ID" value="PWN51053.1"/>
    <property type="molecule type" value="Genomic_DNA"/>
</dbReference>
<reference evidence="1 2" key="1">
    <citation type="journal article" date="2018" name="Mol. Biol. Evol.">
        <title>Broad Genomic Sampling Reveals a Smut Pathogenic Ancestry of the Fungal Clade Ustilaginomycotina.</title>
        <authorList>
            <person name="Kijpornyongpan T."/>
            <person name="Mondo S.J."/>
            <person name="Barry K."/>
            <person name="Sandor L."/>
            <person name="Lee J."/>
            <person name="Lipzen A."/>
            <person name="Pangilinan J."/>
            <person name="LaButti K."/>
            <person name="Hainaut M."/>
            <person name="Henrissat B."/>
            <person name="Grigoriev I.V."/>
            <person name="Spatafora J.W."/>
            <person name="Aime M.C."/>
        </authorList>
    </citation>
    <scope>NUCLEOTIDE SEQUENCE [LARGE SCALE GENOMIC DNA]</scope>
    <source>
        <strain evidence="1 2">SA 807</strain>
    </source>
</reference>
<dbReference type="Proteomes" id="UP000245626">
    <property type="component" value="Unassembled WGS sequence"/>
</dbReference>
<protein>
    <submittedName>
        <fullName evidence="1">Uncharacterized protein</fullName>
    </submittedName>
</protein>
<sequence length="197" mass="22689">MKFTFSILLPLFFSSLLLKNGARCNPVQVLDGQPLVLSKRGGSLGCFKDVASSSAPIELSSAELEWHGPQVDWNRVNDEIIRTEYFHTRLRIHEDPVTGRTKAEIDTTAPHDPFMRSFFRIDLSDPKSIKRAKSRDNKPPKWHQYTPFSEDHSHFTQEVVQYSMPNKGRQLWLKTTLKSAPIEDQGPFYARIPEEYL</sequence>
<evidence type="ECO:0000313" key="1">
    <source>
        <dbReference type="EMBL" id="PWN51053.1"/>
    </source>
</evidence>
<proteinExistence type="predicted"/>
<gene>
    <name evidence="1" type="ORF">IE53DRAFT_410448</name>
</gene>